<dbReference type="PANTHER" id="PTHR24208">
    <property type="entry name" value="LIM/HOMEOBOX PROTEIN LHX"/>
    <property type="match status" value="1"/>
</dbReference>
<feature type="compositionally biased region" description="Polar residues" evidence="7">
    <location>
        <begin position="206"/>
        <end position="219"/>
    </location>
</feature>
<gene>
    <name evidence="9" type="ORF">F503_00202</name>
</gene>
<dbReference type="VEuPathDB" id="FungiDB:F503_00202"/>
<feature type="region of interest" description="Disordered" evidence="7">
    <location>
        <begin position="785"/>
        <end position="841"/>
    </location>
</feature>
<dbReference type="AlphaFoldDB" id="S3CFF8"/>
<dbReference type="Gene3D" id="1.10.10.60">
    <property type="entry name" value="Homeodomain-like"/>
    <property type="match status" value="1"/>
</dbReference>
<dbReference type="SMART" id="SM00389">
    <property type="entry name" value="HOX"/>
    <property type="match status" value="1"/>
</dbReference>
<dbReference type="CDD" id="cd00086">
    <property type="entry name" value="homeodomain"/>
    <property type="match status" value="1"/>
</dbReference>
<dbReference type="EMBL" id="KE148158">
    <property type="protein sequence ID" value="EPE05048.1"/>
    <property type="molecule type" value="Genomic_DNA"/>
</dbReference>
<feature type="DNA-binding region" description="Homeobox" evidence="5">
    <location>
        <begin position="351"/>
        <end position="411"/>
    </location>
</feature>
<feature type="compositionally biased region" description="Low complexity" evidence="7">
    <location>
        <begin position="568"/>
        <end position="586"/>
    </location>
</feature>
<dbReference type="InterPro" id="IPR001356">
    <property type="entry name" value="HD"/>
</dbReference>
<evidence type="ECO:0000256" key="4">
    <source>
        <dbReference type="ARBA" id="ARBA00023242"/>
    </source>
</evidence>
<keyword evidence="10" id="KW-1185">Reference proteome</keyword>
<dbReference type="SUPFAM" id="SSF46689">
    <property type="entry name" value="Homeodomain-like"/>
    <property type="match status" value="1"/>
</dbReference>
<dbReference type="GO" id="GO:0005634">
    <property type="term" value="C:nucleus"/>
    <property type="evidence" value="ECO:0007669"/>
    <property type="project" value="UniProtKB-SubCell"/>
</dbReference>
<evidence type="ECO:0000256" key="7">
    <source>
        <dbReference type="SAM" id="MobiDB-lite"/>
    </source>
</evidence>
<dbReference type="HOGENOM" id="CLU_017274_1_0_1"/>
<feature type="region of interest" description="Disordered" evidence="7">
    <location>
        <begin position="193"/>
        <end position="273"/>
    </location>
</feature>
<keyword evidence="2 5" id="KW-0238">DNA-binding</keyword>
<evidence type="ECO:0000256" key="1">
    <source>
        <dbReference type="ARBA" id="ARBA00004123"/>
    </source>
</evidence>
<evidence type="ECO:0000256" key="5">
    <source>
        <dbReference type="PROSITE-ProRule" id="PRU00108"/>
    </source>
</evidence>
<feature type="compositionally biased region" description="Low complexity" evidence="7">
    <location>
        <begin position="263"/>
        <end position="273"/>
    </location>
</feature>
<evidence type="ECO:0000259" key="8">
    <source>
        <dbReference type="PROSITE" id="PS50071"/>
    </source>
</evidence>
<name>S3CFF8_OPHP1</name>
<feature type="region of interest" description="Disordered" evidence="7">
    <location>
        <begin position="510"/>
        <end position="603"/>
    </location>
</feature>
<dbReference type="Proteomes" id="UP000016923">
    <property type="component" value="Unassembled WGS sequence"/>
</dbReference>
<feature type="compositionally biased region" description="Polar residues" evidence="7">
    <location>
        <begin position="637"/>
        <end position="654"/>
    </location>
</feature>
<accession>S3CFF8</accession>
<comment type="subcellular location">
    <subcellularLocation>
        <location evidence="1 5 6">Nucleus</location>
    </subcellularLocation>
</comment>
<evidence type="ECO:0000313" key="10">
    <source>
        <dbReference type="Proteomes" id="UP000016923"/>
    </source>
</evidence>
<feature type="compositionally biased region" description="Low complexity" evidence="7">
    <location>
        <begin position="655"/>
        <end position="670"/>
    </location>
</feature>
<feature type="compositionally biased region" description="Low complexity" evidence="7">
    <location>
        <begin position="193"/>
        <end position="205"/>
    </location>
</feature>
<protein>
    <submittedName>
        <fullName evidence="9">Homeobox domain-containing protein</fullName>
    </submittedName>
</protein>
<dbReference type="OrthoDB" id="6159439at2759"/>
<feature type="compositionally biased region" description="Polar residues" evidence="7">
    <location>
        <begin position="785"/>
        <end position="799"/>
    </location>
</feature>
<organism evidence="9 10">
    <name type="scientific">Ophiostoma piceae (strain UAMH 11346)</name>
    <name type="common">Sap stain fungus</name>
    <dbReference type="NCBI Taxonomy" id="1262450"/>
    <lineage>
        <taxon>Eukaryota</taxon>
        <taxon>Fungi</taxon>
        <taxon>Dikarya</taxon>
        <taxon>Ascomycota</taxon>
        <taxon>Pezizomycotina</taxon>
        <taxon>Sordariomycetes</taxon>
        <taxon>Sordariomycetidae</taxon>
        <taxon>Ophiostomatales</taxon>
        <taxon>Ophiostomataceae</taxon>
        <taxon>Ophiostoma</taxon>
    </lineage>
</organism>
<dbReference type="GO" id="GO:0000977">
    <property type="term" value="F:RNA polymerase II transcription regulatory region sequence-specific DNA binding"/>
    <property type="evidence" value="ECO:0007669"/>
    <property type="project" value="TreeGrafter"/>
</dbReference>
<dbReference type="Pfam" id="PF00046">
    <property type="entry name" value="Homeodomain"/>
    <property type="match status" value="1"/>
</dbReference>
<dbReference type="STRING" id="1262450.S3CFF8"/>
<evidence type="ECO:0000256" key="2">
    <source>
        <dbReference type="ARBA" id="ARBA00023125"/>
    </source>
</evidence>
<evidence type="ECO:0000256" key="6">
    <source>
        <dbReference type="RuleBase" id="RU000682"/>
    </source>
</evidence>
<feature type="region of interest" description="Disordered" evidence="7">
    <location>
        <begin position="143"/>
        <end position="181"/>
    </location>
</feature>
<feature type="compositionally biased region" description="Low complexity" evidence="7">
    <location>
        <begin position="143"/>
        <end position="162"/>
    </location>
</feature>
<reference evidence="9 10" key="1">
    <citation type="journal article" date="2013" name="BMC Genomics">
        <title>The genome and transcriptome of the pine saprophyte Ophiostoma piceae, and a comparison with the bark beetle-associated pine pathogen Grosmannia clavigera.</title>
        <authorList>
            <person name="Haridas S."/>
            <person name="Wang Y."/>
            <person name="Lim L."/>
            <person name="Massoumi Alamouti S."/>
            <person name="Jackman S."/>
            <person name="Docking R."/>
            <person name="Robertson G."/>
            <person name="Birol I."/>
            <person name="Bohlmann J."/>
            <person name="Breuil C."/>
        </authorList>
    </citation>
    <scope>NUCLEOTIDE SEQUENCE [LARGE SCALE GENOMIC DNA]</scope>
    <source>
        <strain evidence="9 10">UAMH 11346</strain>
    </source>
</reference>
<keyword evidence="4 5" id="KW-0539">Nucleus</keyword>
<feature type="compositionally biased region" description="Low complexity" evidence="7">
    <location>
        <begin position="535"/>
        <end position="547"/>
    </location>
</feature>
<feature type="compositionally biased region" description="Low complexity" evidence="7">
    <location>
        <begin position="98"/>
        <end position="130"/>
    </location>
</feature>
<evidence type="ECO:0000256" key="3">
    <source>
        <dbReference type="ARBA" id="ARBA00023155"/>
    </source>
</evidence>
<keyword evidence="3 5" id="KW-0371">Homeobox</keyword>
<dbReference type="InterPro" id="IPR050453">
    <property type="entry name" value="LIM_Homeobox_TF"/>
</dbReference>
<feature type="domain" description="Homeobox" evidence="8">
    <location>
        <begin position="349"/>
        <end position="410"/>
    </location>
</feature>
<sequence>MLASRPDDTKLNHSWSFRLEASHFSFPCSPRKTSNSPRMSNTGFETPLSNTTEWTGQYSFLPHAQPIFASQPYDHMSSGPADPVSISVTSGGSGGSIGASNGANVNSDANNTASHNTSMASTASTTSSNGANKAIGALLINNGQNQGQSHSQSQTSPSTSTNGGDGSGSVKASSASPLGLHNRRGLDLLGLRQSSQSHQHISSPHLQTGGSIRSPSTPTSDHHGGQVQHLQLHHQHQAPHHHYQQPQHPHHHHHGSDSHGITPMLSSPLSNPMSNPLSAVLQLPGIVTHFSGTHSMNNMNMNSMRTGMGHSEDHPGIKEGDNNLLDGEDMGDTGEPDGMPQTAAERISHRRKMKRFRLTHQQTRFLMSEFTKQPHPDAAHRERLSREIPGLSPRQVQVWFQNRRAKIKRLAADDRERMIKMRAVPDNFDSVQALHSPYGAVHGIGTPMTSPVDFNAAAAAAAASPYGDHMLRPLMVDVRRSGGDDHISPTGLSPAFGSIGFNPSGAMNSSDILSPLSPTSSSDHHRYGNYSNQLSTAAGATSASTTGTVGGPRTSMPYARPGTGTAETSNPNSNNGTNSSSSSGTNLHHHHQQRHQVRPLQPLQLRETMSRSRSDNLQSPLRSSMSWKGDSLDYNSYHASSGSPQLAGRSQQALYQSDSSNNYDNPYSGSTVRSPTPLAYQSFPSLGLQATSPSRSSRLRAASATLPLALDLTSGGRNIGSRSNLRSSTSQPMGNLNSLVSSSSYSAHSAHYPTSSPLTTPLNYGISRTLSAGYGSGLGGLGYRPSTTGSASSDYTMPQMSEPPTPSADFSQTSPTDTGIQSHESSGDEDDTDSQALKTEA</sequence>
<evidence type="ECO:0000313" key="9">
    <source>
        <dbReference type="EMBL" id="EPE05048.1"/>
    </source>
</evidence>
<feature type="region of interest" description="Disordered" evidence="7">
    <location>
        <begin position="71"/>
        <end position="130"/>
    </location>
</feature>
<dbReference type="InterPro" id="IPR009057">
    <property type="entry name" value="Homeodomain-like_sf"/>
</dbReference>
<dbReference type="PROSITE" id="PS50071">
    <property type="entry name" value="HOMEOBOX_2"/>
    <property type="match status" value="1"/>
</dbReference>
<feature type="compositionally biased region" description="Polar residues" evidence="7">
    <location>
        <begin position="808"/>
        <end position="824"/>
    </location>
</feature>
<feature type="compositionally biased region" description="Polar residues" evidence="7">
    <location>
        <begin position="510"/>
        <end position="521"/>
    </location>
</feature>
<proteinExistence type="predicted"/>
<feature type="compositionally biased region" description="Basic residues" evidence="7">
    <location>
        <begin position="231"/>
        <end position="254"/>
    </location>
</feature>
<dbReference type="eggNOG" id="ENOG502SA0C">
    <property type="taxonomic scope" value="Eukaryota"/>
</dbReference>
<feature type="region of interest" description="Disordered" evidence="7">
    <location>
        <begin position="637"/>
        <end position="676"/>
    </location>
</feature>
<dbReference type="GO" id="GO:0000981">
    <property type="term" value="F:DNA-binding transcription factor activity, RNA polymerase II-specific"/>
    <property type="evidence" value="ECO:0007669"/>
    <property type="project" value="TreeGrafter"/>
</dbReference>
<feature type="compositionally biased region" description="Basic residues" evidence="7">
    <location>
        <begin position="587"/>
        <end position="597"/>
    </location>
</feature>
<dbReference type="PANTHER" id="PTHR24208:SF166">
    <property type="entry name" value="LIM HOMEOBOX TRANSCRIPTION FACTOR 1 ALPHA, ISOFORM B"/>
    <property type="match status" value="1"/>
</dbReference>